<accession>A0A1Q2D8M4</accession>
<dbReference type="CDD" id="cd01169">
    <property type="entry name" value="HMPP_kinase"/>
    <property type="match status" value="1"/>
</dbReference>
<evidence type="ECO:0000256" key="9">
    <source>
        <dbReference type="ARBA" id="ARBA00042307"/>
    </source>
</evidence>
<dbReference type="FunFam" id="3.40.1190.20:FF:000003">
    <property type="entry name" value="Phosphomethylpyrimidine kinase ThiD"/>
    <property type="match status" value="1"/>
</dbReference>
<evidence type="ECO:0000256" key="5">
    <source>
        <dbReference type="ARBA" id="ARBA00022741"/>
    </source>
</evidence>
<evidence type="ECO:0000313" key="15">
    <source>
        <dbReference type="Proteomes" id="UP000188246"/>
    </source>
</evidence>
<dbReference type="OrthoDB" id="9810880at2"/>
<organism evidence="14 15">
    <name type="scientific">Vagococcus penaei</name>
    <dbReference type="NCBI Taxonomy" id="633807"/>
    <lineage>
        <taxon>Bacteria</taxon>
        <taxon>Bacillati</taxon>
        <taxon>Bacillota</taxon>
        <taxon>Bacilli</taxon>
        <taxon>Lactobacillales</taxon>
        <taxon>Enterococcaceae</taxon>
        <taxon>Vagococcus</taxon>
    </lineage>
</organism>
<proteinExistence type="inferred from homology"/>
<dbReference type="GO" id="GO:0008972">
    <property type="term" value="F:phosphomethylpyrimidine kinase activity"/>
    <property type="evidence" value="ECO:0007669"/>
    <property type="project" value="InterPro"/>
</dbReference>
<evidence type="ECO:0000256" key="6">
    <source>
        <dbReference type="ARBA" id="ARBA00022777"/>
    </source>
</evidence>
<dbReference type="InterPro" id="IPR013749">
    <property type="entry name" value="PM/HMP-P_kinase-1"/>
</dbReference>
<keyword evidence="6 14" id="KW-0418">Kinase</keyword>
<evidence type="ECO:0000256" key="12">
    <source>
        <dbReference type="ARBA" id="ARBA00042531"/>
    </source>
</evidence>
<dbReference type="EMBL" id="CP019609">
    <property type="protein sequence ID" value="AQP54788.1"/>
    <property type="molecule type" value="Genomic_DNA"/>
</dbReference>
<dbReference type="STRING" id="633807.BW732_05740"/>
<dbReference type="Pfam" id="PF08543">
    <property type="entry name" value="Phos_pyr_kin"/>
    <property type="match status" value="1"/>
</dbReference>
<reference evidence="14 15" key="1">
    <citation type="journal article" date="2010" name="Int. J. Syst. Evol. Microbiol.">
        <title>Vagococcus penaei sp. nov., isolated from spoilage microbiota of cooked shrimp (Penaeus vannamei).</title>
        <authorList>
            <person name="Jaffres E."/>
            <person name="Prevost H."/>
            <person name="Rossero A."/>
            <person name="Joffraud J.J."/>
            <person name="Dousset X."/>
        </authorList>
    </citation>
    <scope>NUCLEOTIDE SEQUENCE [LARGE SCALE GENOMIC DNA]</scope>
    <source>
        <strain evidence="14 15">CD276</strain>
    </source>
</reference>
<evidence type="ECO:0000256" key="3">
    <source>
        <dbReference type="ARBA" id="ARBA00022679"/>
    </source>
</evidence>
<dbReference type="GO" id="GO:0046872">
    <property type="term" value="F:metal ion binding"/>
    <property type="evidence" value="ECO:0007669"/>
    <property type="project" value="UniProtKB-KW"/>
</dbReference>
<evidence type="ECO:0000256" key="2">
    <source>
        <dbReference type="ARBA" id="ARBA00012104"/>
    </source>
</evidence>
<keyword evidence="15" id="KW-1185">Reference proteome</keyword>
<dbReference type="PANTHER" id="PTHR20858">
    <property type="entry name" value="PHOSPHOMETHYLPYRIMIDINE KINASE"/>
    <property type="match status" value="1"/>
</dbReference>
<dbReference type="Gene3D" id="3.40.1190.20">
    <property type="match status" value="1"/>
</dbReference>
<keyword evidence="5" id="KW-0547">Nucleotide-binding</keyword>
<evidence type="ECO:0000256" key="13">
    <source>
        <dbReference type="ARBA" id="ARBA00049293"/>
    </source>
</evidence>
<dbReference type="KEGG" id="vpi:BW732_05740"/>
<dbReference type="GO" id="GO:0008902">
    <property type="term" value="F:hydroxymethylpyrimidine kinase activity"/>
    <property type="evidence" value="ECO:0007669"/>
    <property type="project" value="TreeGrafter"/>
</dbReference>
<keyword evidence="8" id="KW-0460">Magnesium</keyword>
<evidence type="ECO:0000256" key="1">
    <source>
        <dbReference type="ARBA" id="ARBA00009879"/>
    </source>
</evidence>
<dbReference type="GO" id="GO:0005829">
    <property type="term" value="C:cytosol"/>
    <property type="evidence" value="ECO:0007669"/>
    <property type="project" value="TreeGrafter"/>
</dbReference>
<gene>
    <name evidence="14" type="ORF">BW732_05740</name>
</gene>
<keyword evidence="7" id="KW-0067">ATP-binding</keyword>
<dbReference type="GO" id="GO:0009228">
    <property type="term" value="P:thiamine biosynthetic process"/>
    <property type="evidence" value="ECO:0007669"/>
    <property type="project" value="InterPro"/>
</dbReference>
<dbReference type="AlphaFoldDB" id="A0A1Q2D8M4"/>
<dbReference type="InterPro" id="IPR029056">
    <property type="entry name" value="Ribokinase-like"/>
</dbReference>
<evidence type="ECO:0000256" key="8">
    <source>
        <dbReference type="ARBA" id="ARBA00022842"/>
    </source>
</evidence>
<evidence type="ECO:0000256" key="4">
    <source>
        <dbReference type="ARBA" id="ARBA00022723"/>
    </source>
</evidence>
<dbReference type="PANTHER" id="PTHR20858:SF19">
    <property type="entry name" value="PYRIDOXINE KINASE"/>
    <property type="match status" value="1"/>
</dbReference>
<dbReference type="NCBIfam" id="TIGR00097">
    <property type="entry name" value="HMP-P_kinase"/>
    <property type="match status" value="1"/>
</dbReference>
<dbReference type="Proteomes" id="UP000188246">
    <property type="component" value="Chromosome"/>
</dbReference>
<dbReference type="GO" id="GO:0008478">
    <property type="term" value="F:pyridoxal kinase activity"/>
    <property type="evidence" value="ECO:0007669"/>
    <property type="project" value="UniProtKB-EC"/>
</dbReference>
<evidence type="ECO:0000256" key="11">
    <source>
        <dbReference type="ARBA" id="ARBA00042396"/>
    </source>
</evidence>
<dbReference type="EC" id="2.7.1.35" evidence="2"/>
<evidence type="ECO:0000256" key="7">
    <source>
        <dbReference type="ARBA" id="ARBA00022840"/>
    </source>
</evidence>
<dbReference type="GO" id="GO:0005524">
    <property type="term" value="F:ATP binding"/>
    <property type="evidence" value="ECO:0007669"/>
    <property type="project" value="UniProtKB-KW"/>
</dbReference>
<keyword evidence="3" id="KW-0808">Transferase</keyword>
<protein>
    <recommendedName>
        <fullName evidence="2">pyridoxal kinase</fullName>
        <ecNumber evidence="2">2.7.1.35</ecNumber>
    </recommendedName>
    <alternativeName>
        <fullName evidence="10">PN/PL/PM kinase</fullName>
    </alternativeName>
    <alternativeName>
        <fullName evidence="11">Pyridoxal kinase</fullName>
    </alternativeName>
    <alternativeName>
        <fullName evidence="9">Pyridoxamine kinase</fullName>
    </alternativeName>
    <alternativeName>
        <fullName evidence="12">Vitamin B6 kinase</fullName>
    </alternativeName>
</protein>
<comment type="catalytic activity">
    <reaction evidence="13">
        <text>pyridoxal + ATP = pyridoxal 5'-phosphate + ADP + H(+)</text>
        <dbReference type="Rhea" id="RHEA:10224"/>
        <dbReference type="ChEBI" id="CHEBI:15378"/>
        <dbReference type="ChEBI" id="CHEBI:17310"/>
        <dbReference type="ChEBI" id="CHEBI:30616"/>
        <dbReference type="ChEBI" id="CHEBI:456216"/>
        <dbReference type="ChEBI" id="CHEBI:597326"/>
        <dbReference type="EC" id="2.7.1.35"/>
    </reaction>
</comment>
<dbReference type="SUPFAM" id="SSF53613">
    <property type="entry name" value="Ribokinase-like"/>
    <property type="match status" value="1"/>
</dbReference>
<keyword evidence="4" id="KW-0479">Metal-binding</keyword>
<sequence>MPKILTIAGSDAGGGAGIQADLKTFQEFNAFGISAITSVVTFNPDTLGSDVFLMPSESVDKQLITGFSADHLAAIKIGMLGQTENIAQVAYYLQKHKPAHLVIDPVMAVKSTTDLFQSRNVADLVRRLFPLATVVTPNLIEAQVLAQMPAFNTLDQLKRAAKTIHDLGPKYVVIKGGSRFPGDQALDLLYDGTNFTMLTSPKLDTDTTHGAGCSFAATITAGLANGLTVKQATYQAKDYVHVGIQQGVYLNKHVGYLWHGAYRNQLLKKETESHDEY</sequence>
<name>A0A1Q2D8M4_9ENTE</name>
<comment type="similarity">
    <text evidence="1">Belongs to the ThiD family.</text>
</comment>
<evidence type="ECO:0000256" key="10">
    <source>
        <dbReference type="ARBA" id="ARBA00042348"/>
    </source>
</evidence>
<evidence type="ECO:0000313" key="14">
    <source>
        <dbReference type="EMBL" id="AQP54788.1"/>
    </source>
</evidence>
<dbReference type="InterPro" id="IPR004399">
    <property type="entry name" value="HMP/HMP-P_kinase_dom"/>
</dbReference>